<dbReference type="AlphaFoldDB" id="A0A553HXT0"/>
<accession>A0A553HXT0</accession>
<dbReference type="OrthoDB" id="8062037at2759"/>
<comment type="caution">
    <text evidence="1">The sequence shown here is derived from an EMBL/GenBank/DDBJ whole genome shotgun (WGS) entry which is preliminary data.</text>
</comment>
<name>A0A553HXT0_9PEZI</name>
<proteinExistence type="predicted"/>
<dbReference type="Proteomes" id="UP000319160">
    <property type="component" value="Unassembled WGS sequence"/>
</dbReference>
<sequence>MTTQNEVTDSFAPNWLPYFSSRNGDPFVPFKVECQICDRRLAITEPLVQKDYLRTVELVGILRSMLARGFLAHQREIVDKSGMDDRREIAAVNDTGKRAGKIERIDVNGMIEMSDMNDIIEKIDVIKMIELSDMNDMVVMIEMGSMIERIGTNGMNEMSALNDTSGRAAMNDRGKRAGIIERIDMIEIAGSSPISKVTKLAPPPVVVPAVTVTIIRPPYRRTRHLMRFQFTELTYIWEIGPST</sequence>
<evidence type="ECO:0000313" key="1">
    <source>
        <dbReference type="EMBL" id="TRX92763.1"/>
    </source>
</evidence>
<evidence type="ECO:0000313" key="2">
    <source>
        <dbReference type="Proteomes" id="UP000319160"/>
    </source>
</evidence>
<organism evidence="1 2">
    <name type="scientific">Xylaria flabelliformis</name>
    <dbReference type="NCBI Taxonomy" id="2512241"/>
    <lineage>
        <taxon>Eukaryota</taxon>
        <taxon>Fungi</taxon>
        <taxon>Dikarya</taxon>
        <taxon>Ascomycota</taxon>
        <taxon>Pezizomycotina</taxon>
        <taxon>Sordariomycetes</taxon>
        <taxon>Xylariomycetidae</taxon>
        <taxon>Xylariales</taxon>
        <taxon>Xylariaceae</taxon>
        <taxon>Xylaria</taxon>
    </lineage>
</organism>
<reference evidence="2" key="1">
    <citation type="submission" date="2019-06" db="EMBL/GenBank/DDBJ databases">
        <title>Draft genome sequence of the griseofulvin-producing fungus Xylaria cubensis strain G536.</title>
        <authorList>
            <person name="Mead M.E."/>
            <person name="Raja H.A."/>
            <person name="Steenwyk J.L."/>
            <person name="Knowles S.L."/>
            <person name="Oberlies N.H."/>
            <person name="Rokas A."/>
        </authorList>
    </citation>
    <scope>NUCLEOTIDE SEQUENCE [LARGE SCALE GENOMIC DNA]</scope>
    <source>
        <strain evidence="2">G536</strain>
    </source>
</reference>
<gene>
    <name evidence="1" type="ORF">FHL15_006437</name>
</gene>
<protein>
    <submittedName>
        <fullName evidence="1">Uncharacterized protein</fullName>
    </submittedName>
</protein>
<keyword evidence="2" id="KW-1185">Reference proteome</keyword>
<dbReference type="EMBL" id="VFLP01000034">
    <property type="protein sequence ID" value="TRX92763.1"/>
    <property type="molecule type" value="Genomic_DNA"/>
</dbReference>